<dbReference type="PROSITE" id="PS00237">
    <property type="entry name" value="G_PROTEIN_RECEP_F1_1"/>
    <property type="match status" value="1"/>
</dbReference>
<keyword evidence="6 10" id="KW-0472">Membrane</keyword>
<keyword evidence="5 9" id="KW-0297">G-protein coupled receptor</keyword>
<accession>A0A3B4CQK4</accession>
<evidence type="ECO:0000256" key="7">
    <source>
        <dbReference type="ARBA" id="ARBA00023170"/>
    </source>
</evidence>
<feature type="transmembrane region" description="Helical" evidence="10">
    <location>
        <begin position="96"/>
        <end position="118"/>
    </location>
</feature>
<dbReference type="Pfam" id="PF00001">
    <property type="entry name" value="7tm_1"/>
    <property type="match status" value="1"/>
</dbReference>
<evidence type="ECO:0000256" key="6">
    <source>
        <dbReference type="ARBA" id="ARBA00023136"/>
    </source>
</evidence>
<evidence type="ECO:0000256" key="8">
    <source>
        <dbReference type="ARBA" id="ARBA00023224"/>
    </source>
</evidence>
<dbReference type="InterPro" id="IPR000276">
    <property type="entry name" value="GPCR_Rhodpsn"/>
</dbReference>
<evidence type="ECO:0000256" key="4">
    <source>
        <dbReference type="ARBA" id="ARBA00022989"/>
    </source>
</evidence>
<evidence type="ECO:0000313" key="12">
    <source>
        <dbReference type="Ensembl" id="ENSPNAP00000013645.2"/>
    </source>
</evidence>
<dbReference type="OMA" id="TPRRGYM"/>
<organism evidence="12 13">
    <name type="scientific">Pygocentrus nattereri</name>
    <name type="common">Red-bellied piranha</name>
    <dbReference type="NCBI Taxonomy" id="42514"/>
    <lineage>
        <taxon>Eukaryota</taxon>
        <taxon>Metazoa</taxon>
        <taxon>Chordata</taxon>
        <taxon>Craniata</taxon>
        <taxon>Vertebrata</taxon>
        <taxon>Euteleostomi</taxon>
        <taxon>Actinopterygii</taxon>
        <taxon>Neopterygii</taxon>
        <taxon>Teleostei</taxon>
        <taxon>Ostariophysi</taxon>
        <taxon>Characiformes</taxon>
        <taxon>Characoidei</taxon>
        <taxon>Pygocentrus</taxon>
    </lineage>
</organism>
<dbReference type="PANTHER" id="PTHR22752:SF15">
    <property type="entry name" value="G-PROTEIN COUPLED RECEPTOR 101-RELATED"/>
    <property type="match status" value="1"/>
</dbReference>
<feature type="transmembrane region" description="Helical" evidence="10">
    <location>
        <begin position="26"/>
        <end position="48"/>
    </location>
</feature>
<evidence type="ECO:0000259" key="11">
    <source>
        <dbReference type="PROSITE" id="PS50262"/>
    </source>
</evidence>
<dbReference type="GO" id="GO:0005886">
    <property type="term" value="C:plasma membrane"/>
    <property type="evidence" value="ECO:0007669"/>
    <property type="project" value="UniProtKB-SubCell"/>
</dbReference>
<proteinExistence type="inferred from homology"/>
<dbReference type="Proteomes" id="UP001501920">
    <property type="component" value="Chromosome 8"/>
</dbReference>
<evidence type="ECO:0000256" key="9">
    <source>
        <dbReference type="RuleBase" id="RU000688"/>
    </source>
</evidence>
<feature type="transmembrane region" description="Helical" evidence="10">
    <location>
        <begin position="310"/>
        <end position="330"/>
    </location>
</feature>
<dbReference type="InterPro" id="IPR017452">
    <property type="entry name" value="GPCR_Rhodpsn_7TM"/>
</dbReference>
<evidence type="ECO:0000313" key="13">
    <source>
        <dbReference type="Proteomes" id="UP001501920"/>
    </source>
</evidence>
<feature type="transmembrane region" description="Helical" evidence="10">
    <location>
        <begin position="60"/>
        <end position="84"/>
    </location>
</feature>
<dbReference type="PANTHER" id="PTHR22752">
    <property type="entry name" value="G PROTEIN-COUPLED RECEPTOR"/>
    <property type="match status" value="1"/>
</dbReference>
<comment type="similarity">
    <text evidence="9">Belongs to the G-protein coupled receptor 1 family.</text>
</comment>
<feature type="transmembrane region" description="Helical" evidence="10">
    <location>
        <begin position="342"/>
        <end position="364"/>
    </location>
</feature>
<protein>
    <recommendedName>
        <fullName evidence="11">G-protein coupled receptors family 1 profile domain-containing protein</fullName>
    </recommendedName>
</protein>
<evidence type="ECO:0000256" key="10">
    <source>
        <dbReference type="SAM" id="Phobius"/>
    </source>
</evidence>
<reference evidence="12" key="3">
    <citation type="submission" date="2025-09" db="UniProtKB">
        <authorList>
            <consortium name="Ensembl"/>
        </authorList>
    </citation>
    <scope>IDENTIFICATION</scope>
</reference>
<dbReference type="GO" id="GO:0004930">
    <property type="term" value="F:G protein-coupled receptor activity"/>
    <property type="evidence" value="ECO:0007669"/>
    <property type="project" value="UniProtKB-KW"/>
</dbReference>
<evidence type="ECO:0000256" key="2">
    <source>
        <dbReference type="ARBA" id="ARBA00022475"/>
    </source>
</evidence>
<keyword evidence="8 9" id="KW-0807">Transducer</keyword>
<dbReference type="SUPFAM" id="SSF81321">
    <property type="entry name" value="Family A G protein-coupled receptor-like"/>
    <property type="match status" value="1"/>
</dbReference>
<keyword evidence="2" id="KW-1003">Cell membrane</keyword>
<name>A0A3B4CQK4_PYGNA</name>
<evidence type="ECO:0000256" key="1">
    <source>
        <dbReference type="ARBA" id="ARBA00004651"/>
    </source>
</evidence>
<dbReference type="Ensembl" id="ENSPNAT00000021302.2">
    <property type="protein sequence ID" value="ENSPNAP00000013645.2"/>
    <property type="gene ID" value="ENSPNAG00000019520.2"/>
</dbReference>
<dbReference type="GeneTree" id="ENSGT00940000162539"/>
<evidence type="ECO:0000256" key="5">
    <source>
        <dbReference type="ARBA" id="ARBA00023040"/>
    </source>
</evidence>
<feature type="transmembrane region" description="Helical" evidence="10">
    <location>
        <begin position="138"/>
        <end position="161"/>
    </location>
</feature>
<dbReference type="PROSITE" id="PS50262">
    <property type="entry name" value="G_PROTEIN_RECEP_F1_2"/>
    <property type="match status" value="1"/>
</dbReference>
<keyword evidence="4 10" id="KW-1133">Transmembrane helix</keyword>
<dbReference type="PRINTS" id="PR00237">
    <property type="entry name" value="GPCRRHODOPSN"/>
</dbReference>
<reference evidence="12" key="2">
    <citation type="submission" date="2025-08" db="UniProtKB">
        <authorList>
            <consortium name="Ensembl"/>
        </authorList>
    </citation>
    <scope>IDENTIFICATION</scope>
</reference>
<keyword evidence="7 9" id="KW-0675">Receptor</keyword>
<reference evidence="12 13" key="1">
    <citation type="submission" date="2020-10" db="EMBL/GenBank/DDBJ databases">
        <title>Pygocentrus nattereri (red-bellied piranha) genome, fPygNat1, primary haplotype.</title>
        <authorList>
            <person name="Myers G."/>
            <person name="Meyer A."/>
            <person name="Karagic N."/>
            <person name="Pippel M."/>
            <person name="Winkler S."/>
            <person name="Tracey A."/>
            <person name="Wood J."/>
            <person name="Formenti G."/>
            <person name="Howe K."/>
            <person name="Fedrigo O."/>
            <person name="Jarvis E.D."/>
        </authorList>
    </citation>
    <scope>NUCLEOTIDE SEQUENCE [LARGE SCALE GENOMIC DNA]</scope>
</reference>
<keyword evidence="3 9" id="KW-0812">Transmembrane</keyword>
<dbReference type="STRING" id="42514.ENSPNAP00000013645"/>
<evidence type="ECO:0000256" key="3">
    <source>
        <dbReference type="ARBA" id="ARBA00022692"/>
    </source>
</evidence>
<feature type="transmembrane region" description="Helical" evidence="10">
    <location>
        <begin position="181"/>
        <end position="206"/>
    </location>
</feature>
<comment type="subcellular location">
    <subcellularLocation>
        <location evidence="1">Cell membrane</location>
        <topology evidence="1">Multi-pass membrane protein</topology>
    </subcellularLocation>
</comment>
<feature type="domain" description="G-protein coupled receptors family 1 profile" evidence="11">
    <location>
        <begin position="39"/>
        <end position="365"/>
    </location>
</feature>
<dbReference type="AlphaFoldDB" id="A0A3B4CQK4"/>
<dbReference type="Gene3D" id="1.20.1070.10">
    <property type="entry name" value="Rhodopsin 7-helix transmembrane proteins"/>
    <property type="match status" value="1"/>
</dbReference>
<sequence length="406" mass="45327">MDYNSSAVPWDPGALQPSLVNSAVQMALISAIVCTSLFGNVVVLLVFQRKPQLLHVANRFVLNLLLADLLQTVLVMPFVIAAAAPGVWPLDARLCQALVVLMHLFAFAGVNTIIVVSVDRYLAIIHPLSYPTRMTPHLGTNLIALTWLLGLLQSTPPLYGWGTIDFDRQHNACTVVWSSSYSYSALVATLSFWLPVAIMLGCYWMVFRAARRQNALVHPIQSNQPPDSQAEVSSNLFHLLSYKYFVKLSKIFKCITFSSQGFFVCLFVCFCKAPGQKHTYVLQKMIQKPQQLNIISNSSSPLRFHYHCKAARVVFVVMASYILGMGPYSILSTVSMCSGVSIPPWLASLSLVLFFLQCCLHPYIYGYMHRSVRKEFLAFGCLWAAKPWNLLLPGKSNSTAKIHRNI</sequence>
<keyword evidence="13" id="KW-1185">Reference proteome</keyword>